<keyword evidence="3 7" id="KW-0997">Cell inner membrane</keyword>
<dbReference type="Proteomes" id="UP001597371">
    <property type="component" value="Unassembled WGS sequence"/>
</dbReference>
<organism evidence="9 10">
    <name type="scientific">Aureimonas populi</name>
    <dbReference type="NCBI Taxonomy" id="1701758"/>
    <lineage>
        <taxon>Bacteria</taxon>
        <taxon>Pseudomonadati</taxon>
        <taxon>Pseudomonadota</taxon>
        <taxon>Alphaproteobacteria</taxon>
        <taxon>Hyphomicrobiales</taxon>
        <taxon>Aurantimonadaceae</taxon>
        <taxon>Aureimonas</taxon>
    </lineage>
</organism>
<dbReference type="InterPro" id="IPR010656">
    <property type="entry name" value="DctM"/>
</dbReference>
<keyword evidence="10" id="KW-1185">Reference proteome</keyword>
<evidence type="ECO:0000256" key="3">
    <source>
        <dbReference type="ARBA" id="ARBA00022519"/>
    </source>
</evidence>
<evidence type="ECO:0000256" key="5">
    <source>
        <dbReference type="ARBA" id="ARBA00022989"/>
    </source>
</evidence>
<feature type="transmembrane region" description="Helical" evidence="7">
    <location>
        <begin position="397"/>
        <end position="418"/>
    </location>
</feature>
<dbReference type="PANTHER" id="PTHR33362">
    <property type="entry name" value="SIALIC ACID TRAP TRANSPORTER PERMEASE PROTEIN SIAT-RELATED"/>
    <property type="match status" value="1"/>
</dbReference>
<feature type="transmembrane region" description="Helical" evidence="7">
    <location>
        <begin position="171"/>
        <end position="195"/>
    </location>
</feature>
<dbReference type="InterPro" id="IPR004681">
    <property type="entry name" value="TRAP_DctM"/>
</dbReference>
<evidence type="ECO:0000256" key="1">
    <source>
        <dbReference type="ARBA" id="ARBA00004429"/>
    </source>
</evidence>
<accession>A0ABW5CPU8</accession>
<feature type="transmembrane region" description="Helical" evidence="7">
    <location>
        <begin position="312"/>
        <end position="331"/>
    </location>
</feature>
<feature type="transmembrane region" description="Helical" evidence="7">
    <location>
        <begin position="97"/>
        <end position="122"/>
    </location>
</feature>
<feature type="domain" description="TRAP C4-dicarboxylate transport system permease DctM subunit" evidence="8">
    <location>
        <begin position="9"/>
        <end position="421"/>
    </location>
</feature>
<feature type="transmembrane region" description="Helical" evidence="7">
    <location>
        <begin position="216"/>
        <end position="240"/>
    </location>
</feature>
<evidence type="ECO:0000256" key="2">
    <source>
        <dbReference type="ARBA" id="ARBA00022475"/>
    </source>
</evidence>
<dbReference type="EMBL" id="JBHUIJ010000028">
    <property type="protein sequence ID" value="MFD2239265.1"/>
    <property type="molecule type" value="Genomic_DNA"/>
</dbReference>
<comment type="similarity">
    <text evidence="7">Belongs to the TRAP transporter large permease family.</text>
</comment>
<keyword evidence="4 7" id="KW-0812">Transmembrane</keyword>
<dbReference type="NCBIfam" id="TIGR00786">
    <property type="entry name" value="dctM"/>
    <property type="match status" value="1"/>
</dbReference>
<comment type="caution">
    <text evidence="9">The sequence shown here is derived from an EMBL/GenBank/DDBJ whole genome shotgun (WGS) entry which is preliminary data.</text>
</comment>
<evidence type="ECO:0000259" key="8">
    <source>
        <dbReference type="Pfam" id="PF06808"/>
    </source>
</evidence>
<keyword evidence="7" id="KW-0813">Transport</keyword>
<keyword evidence="5 7" id="KW-1133">Transmembrane helix</keyword>
<comment type="function">
    <text evidence="7">Part of the tripartite ATP-independent periplasmic (TRAP) transport system.</text>
</comment>
<protein>
    <recommendedName>
        <fullName evidence="7">TRAP transporter large permease protein</fullName>
    </recommendedName>
</protein>
<dbReference type="PANTHER" id="PTHR33362:SF5">
    <property type="entry name" value="C4-DICARBOXYLATE TRAP TRANSPORTER LARGE PERMEASE PROTEIN DCTM"/>
    <property type="match status" value="1"/>
</dbReference>
<gene>
    <name evidence="9" type="ORF">ACFSKQ_17585</name>
</gene>
<comment type="subcellular location">
    <subcellularLocation>
        <location evidence="1 7">Cell inner membrane</location>
        <topology evidence="1 7">Multi-pass membrane protein</topology>
    </subcellularLocation>
</comment>
<name>A0ABW5CPU8_9HYPH</name>
<comment type="subunit">
    <text evidence="7">The complex comprises the extracytoplasmic solute receptor protein and the two transmembrane proteins.</text>
</comment>
<comment type="caution">
    <text evidence="7">Lacks conserved residue(s) required for the propagation of feature annotation.</text>
</comment>
<keyword evidence="2" id="KW-1003">Cell membrane</keyword>
<evidence type="ECO:0000256" key="6">
    <source>
        <dbReference type="ARBA" id="ARBA00023136"/>
    </source>
</evidence>
<evidence type="ECO:0000313" key="9">
    <source>
        <dbReference type="EMBL" id="MFD2239265.1"/>
    </source>
</evidence>
<keyword evidence="6 7" id="KW-0472">Membrane</keyword>
<dbReference type="RefSeq" id="WP_209738276.1">
    <property type="nucleotide sequence ID" value="NZ_CP072611.1"/>
</dbReference>
<dbReference type="Pfam" id="PF06808">
    <property type="entry name" value="DctM"/>
    <property type="match status" value="1"/>
</dbReference>
<reference evidence="10" key="1">
    <citation type="journal article" date="2019" name="Int. J. Syst. Evol. Microbiol.">
        <title>The Global Catalogue of Microorganisms (GCM) 10K type strain sequencing project: providing services to taxonomists for standard genome sequencing and annotation.</title>
        <authorList>
            <consortium name="The Broad Institute Genomics Platform"/>
            <consortium name="The Broad Institute Genome Sequencing Center for Infectious Disease"/>
            <person name="Wu L."/>
            <person name="Ma J."/>
        </authorList>
    </citation>
    <scope>NUCLEOTIDE SEQUENCE [LARGE SCALE GENOMIC DNA]</scope>
    <source>
        <strain evidence="10">ZS-35-S2</strain>
    </source>
</reference>
<evidence type="ECO:0000313" key="10">
    <source>
        <dbReference type="Proteomes" id="UP001597371"/>
    </source>
</evidence>
<evidence type="ECO:0000256" key="4">
    <source>
        <dbReference type="ARBA" id="ARBA00022692"/>
    </source>
</evidence>
<feature type="transmembrane region" description="Helical" evidence="7">
    <location>
        <begin position="246"/>
        <end position="264"/>
    </location>
</feature>
<dbReference type="PIRSF" id="PIRSF006066">
    <property type="entry name" value="HI0050"/>
    <property type="match status" value="1"/>
</dbReference>
<feature type="transmembrane region" description="Helical" evidence="7">
    <location>
        <begin position="276"/>
        <end position="300"/>
    </location>
</feature>
<evidence type="ECO:0000256" key="7">
    <source>
        <dbReference type="RuleBase" id="RU369079"/>
    </source>
</evidence>
<sequence>MALPIGTVLGLMALLLTSGVWIGIALLGVGAGSLALLRSMPVDRLLGQITWNSVTSPELVALPLFVLMAELLFRTRLSELLFSALVPWTQRLPGRLLHVNVLGCTLFATITGSSAATTVTVGKITAHQLLKRGYDKDLVMGSLAGAGTLGFLIPPSTMMIIYGVLSQTSIIRLFIAGIVPGLCIAALYMGYLGAVAKLRPGVVPDDHASYSWGERLRAALGILPIAGLIVMVMGSMYAGLASPSEAAAVGVFGALALAIAQRGLTLKGLWEALVSAACTTSMIGLIIAGAMFLSTAMGFLGIPRAAANAVEALGLSPFMLMVVLLGVYIVLGCVLEGLSLMVMTLPIALPMVVAAGYDPIWFGIFLILVIELAQITPPVGFNLFVLQSLTGEPIYRIARATFPFFVIMALFTIFVSAVPELVTWLPDRMAARN</sequence>
<feature type="transmembrane region" description="Helical" evidence="7">
    <location>
        <begin position="143"/>
        <end position="165"/>
    </location>
</feature>
<proteinExistence type="inferred from homology"/>
<feature type="transmembrane region" description="Helical" evidence="7">
    <location>
        <begin position="12"/>
        <end position="37"/>
    </location>
</feature>